<dbReference type="EMBL" id="GBRH01270715">
    <property type="protein sequence ID" value="JAD27180.1"/>
    <property type="molecule type" value="Transcribed_RNA"/>
</dbReference>
<feature type="compositionally biased region" description="Low complexity" evidence="1">
    <location>
        <begin position="9"/>
        <end position="18"/>
    </location>
</feature>
<organism evidence="2">
    <name type="scientific">Arundo donax</name>
    <name type="common">Giant reed</name>
    <name type="synonym">Donax arundinaceus</name>
    <dbReference type="NCBI Taxonomy" id="35708"/>
    <lineage>
        <taxon>Eukaryota</taxon>
        <taxon>Viridiplantae</taxon>
        <taxon>Streptophyta</taxon>
        <taxon>Embryophyta</taxon>
        <taxon>Tracheophyta</taxon>
        <taxon>Spermatophyta</taxon>
        <taxon>Magnoliopsida</taxon>
        <taxon>Liliopsida</taxon>
        <taxon>Poales</taxon>
        <taxon>Poaceae</taxon>
        <taxon>PACMAD clade</taxon>
        <taxon>Arundinoideae</taxon>
        <taxon>Arundineae</taxon>
        <taxon>Arundo</taxon>
    </lineage>
</organism>
<name>A0A0A8YQR7_ARUDO</name>
<proteinExistence type="predicted"/>
<reference evidence="2" key="1">
    <citation type="submission" date="2014-09" db="EMBL/GenBank/DDBJ databases">
        <authorList>
            <person name="Magalhaes I.L.F."/>
            <person name="Oliveira U."/>
            <person name="Santos F.R."/>
            <person name="Vidigal T.H.D.A."/>
            <person name="Brescovit A.D."/>
            <person name="Santos A.J."/>
        </authorList>
    </citation>
    <scope>NUCLEOTIDE SEQUENCE</scope>
    <source>
        <tissue evidence="2">Shoot tissue taken approximately 20 cm above the soil surface</tissue>
    </source>
</reference>
<feature type="region of interest" description="Disordered" evidence="1">
    <location>
        <begin position="1"/>
        <end position="21"/>
    </location>
</feature>
<protein>
    <submittedName>
        <fullName evidence="2">Uncharacterized protein</fullName>
    </submittedName>
</protein>
<evidence type="ECO:0000313" key="2">
    <source>
        <dbReference type="EMBL" id="JAD27180.1"/>
    </source>
</evidence>
<accession>A0A0A8YQR7</accession>
<dbReference type="AlphaFoldDB" id="A0A0A8YQR7"/>
<evidence type="ECO:0000256" key="1">
    <source>
        <dbReference type="SAM" id="MobiDB-lite"/>
    </source>
</evidence>
<reference evidence="2" key="2">
    <citation type="journal article" date="2015" name="Data Brief">
        <title>Shoot transcriptome of the giant reed, Arundo donax.</title>
        <authorList>
            <person name="Barrero R.A."/>
            <person name="Guerrero F.D."/>
            <person name="Moolhuijzen P."/>
            <person name="Goolsby J.A."/>
            <person name="Tidwell J."/>
            <person name="Bellgard S.E."/>
            <person name="Bellgard M.I."/>
        </authorList>
    </citation>
    <scope>NUCLEOTIDE SEQUENCE</scope>
    <source>
        <tissue evidence="2">Shoot tissue taken approximately 20 cm above the soil surface</tissue>
    </source>
</reference>
<sequence>MVHTQTLCSSNSSSSSSSDPFLCPILPFSATIYME</sequence>